<evidence type="ECO:0000313" key="2">
    <source>
        <dbReference type="Proteomes" id="UP000281521"/>
    </source>
</evidence>
<dbReference type="Proteomes" id="UP000281521">
    <property type="component" value="Unassembled WGS sequence"/>
</dbReference>
<accession>A0A3P5HEK0</accession>
<organism evidence="1 2">
    <name type="scientific">Escherichia coli</name>
    <dbReference type="NCBI Taxonomy" id="562"/>
    <lineage>
        <taxon>Bacteria</taxon>
        <taxon>Pseudomonadati</taxon>
        <taxon>Pseudomonadota</taxon>
        <taxon>Gammaproteobacteria</taxon>
        <taxon>Enterobacterales</taxon>
        <taxon>Enterobacteriaceae</taxon>
        <taxon>Escherichia</taxon>
    </lineage>
</organism>
<gene>
    <name evidence="1" type="ORF">BANRA_05738</name>
</gene>
<sequence>MFEVLLVSLLNYPFLCRGCILGRVLPVSQVICSLDSFRCSGQHFRRAVSGTTELSDAFRCQ</sequence>
<dbReference type="AlphaFoldDB" id="A0A3P5HEK0"/>
<name>A0A3P5HEK0_ECOLX</name>
<evidence type="ECO:0000313" key="1">
    <source>
        <dbReference type="EMBL" id="VCZ29295.1"/>
    </source>
</evidence>
<proteinExistence type="predicted"/>
<dbReference type="EMBL" id="UWXJ01000004">
    <property type="protein sequence ID" value="VCZ29295.1"/>
    <property type="molecule type" value="Genomic_DNA"/>
</dbReference>
<protein>
    <submittedName>
        <fullName evidence="1">Uncharacterized protein</fullName>
    </submittedName>
</protein>
<reference evidence="1 2" key="1">
    <citation type="submission" date="2018-10" db="EMBL/GenBank/DDBJ databases">
        <authorList>
            <person name="Noll B N."/>
        </authorList>
    </citation>
    <scope>NUCLEOTIDE SEQUENCE [LARGE SCALE GENOMIC DNA]</scope>
    <source>
        <strain evidence="1">Ecoli022</strain>
    </source>
</reference>